<dbReference type="PANTHER" id="PTHR10430">
    <property type="entry name" value="PEROXIREDOXIN"/>
    <property type="match status" value="1"/>
</dbReference>
<keyword evidence="5 6" id="KW-0676">Redox-active center</keyword>
<protein>
    <recommendedName>
        <fullName evidence="7">Redoxin domain-containing protein</fullName>
    </recommendedName>
</protein>
<evidence type="ECO:0000256" key="6">
    <source>
        <dbReference type="RuleBase" id="RU366011"/>
    </source>
</evidence>
<keyword evidence="2 6" id="KW-0575">Peroxidase</keyword>
<reference evidence="8 9" key="1">
    <citation type="submission" date="2023-08" db="EMBL/GenBank/DDBJ databases">
        <title>Black Yeasts Isolated from many extreme environments.</title>
        <authorList>
            <person name="Coleine C."/>
            <person name="Stajich J.E."/>
            <person name="Selbmann L."/>
        </authorList>
    </citation>
    <scope>NUCLEOTIDE SEQUENCE [LARGE SCALE GENOMIC DNA]</scope>
    <source>
        <strain evidence="8 9">CCFEE 5885</strain>
    </source>
</reference>
<evidence type="ECO:0000256" key="5">
    <source>
        <dbReference type="ARBA" id="ARBA00023284"/>
    </source>
</evidence>
<dbReference type="Proteomes" id="UP001345013">
    <property type="component" value="Unassembled WGS sequence"/>
</dbReference>
<dbReference type="EMBL" id="JAVRRG010000234">
    <property type="protein sequence ID" value="KAK5075924.1"/>
    <property type="molecule type" value="Genomic_DNA"/>
</dbReference>
<accession>A0ABR0JXQ1</accession>
<evidence type="ECO:0000259" key="7">
    <source>
        <dbReference type="Pfam" id="PF08534"/>
    </source>
</evidence>
<sequence length="155" mass="16619">MVKVGDAIPDVELFEDSPGNKVNLSKELASGKGLIIGVPAAFSPGCSDSHIPGYLADKRTKEAGKAFVISVNDAFVMKAWGKQMDSDKTSGLRFLGDAAGELTRAWDVEFDARPLMGNMRSKRYAVMTENGKVTKVAIEPDNIGISESAADKFFS</sequence>
<keyword evidence="3 6" id="KW-0049">Antioxidant</keyword>
<gene>
    <name evidence="8" type="ORF">LTR24_009766</name>
</gene>
<dbReference type="PANTHER" id="PTHR10430:SF39">
    <property type="entry name" value="PEROXISOMAL MEMBRANE ASSOCIATED PROTEIN 20"/>
    <property type="match status" value="1"/>
</dbReference>
<keyword evidence="4 6" id="KW-0560">Oxidoreductase</keyword>
<organism evidence="8 9">
    <name type="scientific">Lithohypha guttulata</name>
    <dbReference type="NCBI Taxonomy" id="1690604"/>
    <lineage>
        <taxon>Eukaryota</taxon>
        <taxon>Fungi</taxon>
        <taxon>Dikarya</taxon>
        <taxon>Ascomycota</taxon>
        <taxon>Pezizomycotina</taxon>
        <taxon>Eurotiomycetes</taxon>
        <taxon>Chaetothyriomycetidae</taxon>
        <taxon>Chaetothyriales</taxon>
        <taxon>Trichomeriaceae</taxon>
        <taxon>Lithohypha</taxon>
    </lineage>
</organism>
<dbReference type="CDD" id="cd03013">
    <property type="entry name" value="PRX5_like"/>
    <property type="match status" value="1"/>
</dbReference>
<comment type="function">
    <text evidence="6">Thiol-specific peroxidase that catalyzes the reduction of hydrogen peroxide and organic hydroperoxides to water and alcohols, respectively. Plays a role in cell protection against oxidative stress by detoxifying peroxides.</text>
</comment>
<dbReference type="InterPro" id="IPR037944">
    <property type="entry name" value="PRX5-like"/>
</dbReference>
<dbReference type="InterPro" id="IPR013740">
    <property type="entry name" value="Redoxin"/>
</dbReference>
<name>A0ABR0JXQ1_9EURO</name>
<dbReference type="Gene3D" id="3.40.30.10">
    <property type="entry name" value="Glutaredoxin"/>
    <property type="match status" value="1"/>
</dbReference>
<proteinExistence type="inferred from homology"/>
<dbReference type="Pfam" id="PF08534">
    <property type="entry name" value="Redoxin"/>
    <property type="match status" value="1"/>
</dbReference>
<evidence type="ECO:0000256" key="3">
    <source>
        <dbReference type="ARBA" id="ARBA00022862"/>
    </source>
</evidence>
<dbReference type="InterPro" id="IPR036249">
    <property type="entry name" value="Thioredoxin-like_sf"/>
</dbReference>
<evidence type="ECO:0000256" key="2">
    <source>
        <dbReference type="ARBA" id="ARBA00022559"/>
    </source>
</evidence>
<evidence type="ECO:0000313" key="8">
    <source>
        <dbReference type="EMBL" id="KAK5075924.1"/>
    </source>
</evidence>
<dbReference type="SUPFAM" id="SSF52833">
    <property type="entry name" value="Thioredoxin-like"/>
    <property type="match status" value="1"/>
</dbReference>
<evidence type="ECO:0000313" key="9">
    <source>
        <dbReference type="Proteomes" id="UP001345013"/>
    </source>
</evidence>
<comment type="caution">
    <text evidence="8">The sequence shown here is derived from an EMBL/GenBank/DDBJ whole genome shotgun (WGS) entry which is preliminary data.</text>
</comment>
<comment type="similarity">
    <text evidence="1 6">Belongs to the peroxiredoxin family. Prx5 subfamily.</text>
</comment>
<evidence type="ECO:0000256" key="1">
    <source>
        <dbReference type="ARBA" id="ARBA00010505"/>
    </source>
</evidence>
<feature type="domain" description="Redoxin" evidence="7">
    <location>
        <begin position="3"/>
        <end position="151"/>
    </location>
</feature>
<keyword evidence="9" id="KW-1185">Reference proteome</keyword>
<evidence type="ECO:0000256" key="4">
    <source>
        <dbReference type="ARBA" id="ARBA00023002"/>
    </source>
</evidence>